<evidence type="ECO:0000313" key="8">
    <source>
        <dbReference type="EMBL" id="TXN32362.1"/>
    </source>
</evidence>
<feature type="signal peptide" evidence="6">
    <location>
        <begin position="1"/>
        <end position="18"/>
    </location>
</feature>
<evidence type="ECO:0000256" key="1">
    <source>
        <dbReference type="ARBA" id="ARBA00004196"/>
    </source>
</evidence>
<organism evidence="8 9">
    <name type="scientific">Lacisediminihabitans profunda</name>
    <dbReference type="NCBI Taxonomy" id="2594790"/>
    <lineage>
        <taxon>Bacteria</taxon>
        <taxon>Bacillati</taxon>
        <taxon>Actinomycetota</taxon>
        <taxon>Actinomycetes</taxon>
        <taxon>Micrococcales</taxon>
        <taxon>Microbacteriaceae</taxon>
        <taxon>Lacisediminihabitans</taxon>
    </lineage>
</organism>
<dbReference type="InterPro" id="IPR036249">
    <property type="entry name" value="Thioredoxin-like_sf"/>
</dbReference>
<dbReference type="GO" id="GO:0017004">
    <property type="term" value="P:cytochrome complex assembly"/>
    <property type="evidence" value="ECO:0007669"/>
    <property type="project" value="UniProtKB-KW"/>
</dbReference>
<dbReference type="PROSITE" id="PS51257">
    <property type="entry name" value="PROKAR_LIPOPROTEIN"/>
    <property type="match status" value="1"/>
</dbReference>
<dbReference type="InterPro" id="IPR050553">
    <property type="entry name" value="Thioredoxin_ResA/DsbE_sf"/>
</dbReference>
<dbReference type="PANTHER" id="PTHR42852:SF6">
    <property type="entry name" value="THIOL:DISULFIDE INTERCHANGE PROTEIN DSBE"/>
    <property type="match status" value="1"/>
</dbReference>
<comment type="subcellular location">
    <subcellularLocation>
        <location evidence="1">Cell envelope</location>
    </subcellularLocation>
</comment>
<keyword evidence="3" id="KW-0812">Transmembrane</keyword>
<reference evidence="8 9" key="1">
    <citation type="submission" date="2019-08" db="EMBL/GenBank/DDBJ databases">
        <title>Bacterial whole genome sequence for Glaciihabitans sp. CHu50b-6-2.</title>
        <authorList>
            <person name="Jin L."/>
        </authorList>
    </citation>
    <scope>NUCLEOTIDE SEQUENCE [LARGE SCALE GENOMIC DNA]</scope>
    <source>
        <strain evidence="8 9">CHu50b-6-2</strain>
    </source>
</reference>
<proteinExistence type="predicted"/>
<evidence type="ECO:0000256" key="6">
    <source>
        <dbReference type="SAM" id="SignalP"/>
    </source>
</evidence>
<sequence>MRRAAVVALSVAATLLLAGCTSTDKLAVDYGSGAGTSYTDDSGAPVIVKASDRAKAISFTSKDETGTTVSMAGFLGKVVVVNFWYAGCAPCRAEAPILNSLHSKYASQGVAFLGVNTVDQAATARSFEEQYKVQYPSAMDVDSGSVRIAFAGAIAPTATPTTYVIDTKGRIAARIVGQLESASILNTLISDALAEGK</sequence>
<dbReference type="InterPro" id="IPR013766">
    <property type="entry name" value="Thioredoxin_domain"/>
</dbReference>
<dbReference type="RefSeq" id="WP_147781908.1">
    <property type="nucleotide sequence ID" value="NZ_VRMG01000003.1"/>
</dbReference>
<dbReference type="Proteomes" id="UP000321379">
    <property type="component" value="Unassembled WGS sequence"/>
</dbReference>
<evidence type="ECO:0000259" key="7">
    <source>
        <dbReference type="PROSITE" id="PS51352"/>
    </source>
</evidence>
<dbReference type="PROSITE" id="PS51352">
    <property type="entry name" value="THIOREDOXIN_2"/>
    <property type="match status" value="1"/>
</dbReference>
<dbReference type="PANTHER" id="PTHR42852">
    <property type="entry name" value="THIOL:DISULFIDE INTERCHANGE PROTEIN DSBE"/>
    <property type="match status" value="1"/>
</dbReference>
<dbReference type="PROSITE" id="PS00194">
    <property type="entry name" value="THIOREDOXIN_1"/>
    <property type="match status" value="1"/>
</dbReference>
<keyword evidence="9" id="KW-1185">Reference proteome</keyword>
<dbReference type="CDD" id="cd02966">
    <property type="entry name" value="TlpA_like_family"/>
    <property type="match status" value="1"/>
</dbReference>
<dbReference type="Gene3D" id="3.40.30.10">
    <property type="entry name" value="Glutaredoxin"/>
    <property type="match status" value="1"/>
</dbReference>
<evidence type="ECO:0000256" key="2">
    <source>
        <dbReference type="ARBA" id="ARBA00022748"/>
    </source>
</evidence>
<feature type="domain" description="Thioredoxin" evidence="7">
    <location>
        <begin position="50"/>
        <end position="194"/>
    </location>
</feature>
<dbReference type="AlphaFoldDB" id="A0A5C8UXF4"/>
<protein>
    <submittedName>
        <fullName evidence="8">TlpA family protein disulfide reductase</fullName>
    </submittedName>
</protein>
<dbReference type="EMBL" id="VRMG01000003">
    <property type="protein sequence ID" value="TXN32362.1"/>
    <property type="molecule type" value="Genomic_DNA"/>
</dbReference>
<dbReference type="Pfam" id="PF08534">
    <property type="entry name" value="Redoxin"/>
    <property type="match status" value="1"/>
</dbReference>
<dbReference type="SUPFAM" id="SSF52833">
    <property type="entry name" value="Thioredoxin-like"/>
    <property type="match status" value="1"/>
</dbReference>
<feature type="chain" id="PRO_5039423399" evidence="6">
    <location>
        <begin position="19"/>
        <end position="197"/>
    </location>
</feature>
<keyword evidence="2" id="KW-0201">Cytochrome c-type biogenesis</keyword>
<keyword evidence="4" id="KW-1015">Disulfide bond</keyword>
<comment type="caution">
    <text evidence="8">The sequence shown here is derived from an EMBL/GenBank/DDBJ whole genome shotgun (WGS) entry which is preliminary data.</text>
</comment>
<dbReference type="GO" id="GO:0030313">
    <property type="term" value="C:cell envelope"/>
    <property type="evidence" value="ECO:0007669"/>
    <property type="project" value="UniProtKB-SubCell"/>
</dbReference>
<name>A0A5C8UXF4_9MICO</name>
<keyword evidence="6" id="KW-0732">Signal</keyword>
<dbReference type="InterPro" id="IPR017937">
    <property type="entry name" value="Thioredoxin_CS"/>
</dbReference>
<keyword evidence="5" id="KW-0676">Redox-active center</keyword>
<accession>A0A5C8UXF4</accession>
<dbReference type="GO" id="GO:0016491">
    <property type="term" value="F:oxidoreductase activity"/>
    <property type="evidence" value="ECO:0007669"/>
    <property type="project" value="InterPro"/>
</dbReference>
<gene>
    <name evidence="8" type="ORF">FVP33_01715</name>
</gene>
<evidence type="ECO:0000313" key="9">
    <source>
        <dbReference type="Proteomes" id="UP000321379"/>
    </source>
</evidence>
<dbReference type="InterPro" id="IPR013740">
    <property type="entry name" value="Redoxin"/>
</dbReference>
<evidence type="ECO:0000256" key="5">
    <source>
        <dbReference type="ARBA" id="ARBA00023284"/>
    </source>
</evidence>
<evidence type="ECO:0000256" key="3">
    <source>
        <dbReference type="ARBA" id="ARBA00022968"/>
    </source>
</evidence>
<evidence type="ECO:0000256" key="4">
    <source>
        <dbReference type="ARBA" id="ARBA00023157"/>
    </source>
</evidence>
<keyword evidence="3" id="KW-0735">Signal-anchor</keyword>